<evidence type="ECO:0000256" key="4">
    <source>
        <dbReference type="ARBA" id="ARBA00022519"/>
    </source>
</evidence>
<dbReference type="InterPro" id="IPR027463">
    <property type="entry name" value="AcrB_DN_DC_subdom"/>
</dbReference>
<proteinExistence type="predicted"/>
<keyword evidence="6 8" id="KW-1133">Transmembrane helix</keyword>
<evidence type="ECO:0000256" key="7">
    <source>
        <dbReference type="ARBA" id="ARBA00023136"/>
    </source>
</evidence>
<dbReference type="SUPFAM" id="SSF82693">
    <property type="entry name" value="Multidrug efflux transporter AcrB pore domain, PN1, PN2, PC1 and PC2 subdomains"/>
    <property type="match status" value="3"/>
</dbReference>
<keyword evidence="4" id="KW-0997">Cell inner membrane</keyword>
<dbReference type="SUPFAM" id="SSF82866">
    <property type="entry name" value="Multidrug efflux transporter AcrB transmembrane domain"/>
    <property type="match status" value="2"/>
</dbReference>
<keyword evidence="2" id="KW-0813">Transport</keyword>
<name>A0A2P6ASW7_9GAMM</name>
<feature type="transmembrane region" description="Helical" evidence="8">
    <location>
        <begin position="876"/>
        <end position="895"/>
    </location>
</feature>
<dbReference type="PRINTS" id="PR00702">
    <property type="entry name" value="ACRIFLAVINRP"/>
</dbReference>
<evidence type="ECO:0000313" key="9">
    <source>
        <dbReference type="EMBL" id="PQA44404.1"/>
    </source>
</evidence>
<dbReference type="InterPro" id="IPR001036">
    <property type="entry name" value="Acrflvin-R"/>
</dbReference>
<feature type="transmembrane region" description="Helical" evidence="8">
    <location>
        <begin position="842"/>
        <end position="864"/>
    </location>
</feature>
<keyword evidence="10" id="KW-1185">Reference proteome</keyword>
<feature type="transmembrane region" description="Helical" evidence="8">
    <location>
        <begin position="950"/>
        <end position="972"/>
    </location>
</feature>
<comment type="caution">
    <text evidence="9">The sequence shown here is derived from an EMBL/GenBank/DDBJ whole genome shotgun (WGS) entry which is preliminary data.</text>
</comment>
<feature type="transmembrane region" description="Helical" evidence="8">
    <location>
        <begin position="462"/>
        <end position="480"/>
    </location>
</feature>
<keyword evidence="5 8" id="KW-0812">Transmembrane</keyword>
<evidence type="ECO:0000256" key="1">
    <source>
        <dbReference type="ARBA" id="ARBA00004429"/>
    </source>
</evidence>
<dbReference type="Gene3D" id="3.30.70.1430">
    <property type="entry name" value="Multidrug efflux transporter AcrB pore domain"/>
    <property type="match status" value="2"/>
</dbReference>
<evidence type="ECO:0000256" key="5">
    <source>
        <dbReference type="ARBA" id="ARBA00022692"/>
    </source>
</evidence>
<evidence type="ECO:0000256" key="2">
    <source>
        <dbReference type="ARBA" id="ARBA00022448"/>
    </source>
</evidence>
<dbReference type="Proteomes" id="UP000243900">
    <property type="component" value="Unassembled WGS sequence"/>
</dbReference>
<dbReference type="FunFam" id="1.20.1640.10:FF:000001">
    <property type="entry name" value="Efflux pump membrane transporter"/>
    <property type="match status" value="1"/>
</dbReference>
<organism evidence="9 10">
    <name type="scientific">Amnimonas aquatica</name>
    <dbReference type="NCBI Taxonomy" id="2094561"/>
    <lineage>
        <taxon>Bacteria</taxon>
        <taxon>Pseudomonadati</taxon>
        <taxon>Pseudomonadota</taxon>
        <taxon>Gammaproteobacteria</taxon>
        <taxon>Moraxellales</taxon>
        <taxon>Moraxellaceae</taxon>
        <taxon>Amnimonas</taxon>
    </lineage>
</organism>
<protein>
    <submittedName>
        <fullName evidence="9">Multidrug transporter AcrB</fullName>
    </submittedName>
</protein>
<sequence>MGLAELCVRRPVLATVLNLLVMLAGVMAFELLTVREYPNIDMPVVTVQTDYRGASAAIVESTVTKTLEDSLSGIEGIDFMTSTSRAESSQISLTFDPSRDIDSAANDVRDRVARVRQRLPEDVDEPRIAKAEADAQPILWLALSSSQHSPLQISQVADVQIKDRLQSIPGIADIRINGERRPAMRVWLDAPRLAALGLTPADVETALRGQNVEIPSGRIESDLREFSVLAETDLNTPAQFAGIVLRDDNGMLVRLGDVARIEVGPADIRRSVFFNGTEGVGIGVIRLSTANPLEVSRGVRAALPGIIEQLPPGMTLTPAYDSSVFIDASIDSVVKTLLEAVVLVVLVIFLFLRSVRATLIPLVTIPVSLIGALVFMQLFGFSLNTLTLLAFVLAIGLVVDDAIVVLENIYRHIEEGLKPFDAAIRGIREIAFAVMAMTFTLVAVFAPLAFSTGRTGKLFTEFALTLAAAVLVSGFCALTLSPMMCARVLKPVQGEPPRWSRAIERGLNGLGTGYRRLLLGLLPWRLAVALGAGVLLLLAAFVFRGLPGELSPVEDRGIIIVTGTAPEGATPGYVSRYARQVESILDAVPEQVSTLMVTGFPDESRFMSFNLMQPWGERARKTQEIAPELGANLSGVPGVQALPVLPPSLGQGNRSSPIELVVQTTGDYERLGQVMQTLLARAEDNPGLVNVTSDLKLNKPQLSVVVDRDKAALLGVGVAELGRALESYLGGRAVTTFKLDGKQYDVIVQIEDAQRSEPEQLAGIFVRARSGDMIPLSNLVRVSETVSPSSLGHFNKLRSATLSANLTPGYSQGEAVRYLEQAVRDLADPQVSSDWSGPTREFLLASGSLALVFVLALLFIYLLLAAQFESFRHPLVILFTVPLAMLGAVLALRFTGGSINVYSQVGLITLVGLITKHGILIVEFANQLRERGEEAAQAVIEASVQRLRPILMTAATMVLGALPLALATGAGAEARQPIGWVIVGGMSIGTVFTLFVVPAVYLLISARGPGAVRHPVKEVVS</sequence>
<feature type="transmembrane region" description="Helical" evidence="8">
    <location>
        <begin position="386"/>
        <end position="410"/>
    </location>
</feature>
<dbReference type="AlphaFoldDB" id="A0A2P6ASW7"/>
<dbReference type="EMBL" id="PTQZ01000083">
    <property type="protein sequence ID" value="PQA44404.1"/>
    <property type="molecule type" value="Genomic_DNA"/>
</dbReference>
<dbReference type="Pfam" id="PF00873">
    <property type="entry name" value="ACR_tran"/>
    <property type="match status" value="1"/>
</dbReference>
<dbReference type="Gene3D" id="3.30.70.1320">
    <property type="entry name" value="Multidrug efflux transporter AcrB pore domain like"/>
    <property type="match status" value="1"/>
</dbReference>
<evidence type="ECO:0000256" key="6">
    <source>
        <dbReference type="ARBA" id="ARBA00022989"/>
    </source>
</evidence>
<dbReference type="GO" id="GO:0005886">
    <property type="term" value="C:plasma membrane"/>
    <property type="evidence" value="ECO:0007669"/>
    <property type="project" value="UniProtKB-SubCell"/>
</dbReference>
<keyword evidence="3" id="KW-1003">Cell membrane</keyword>
<dbReference type="SUPFAM" id="SSF82714">
    <property type="entry name" value="Multidrug efflux transporter AcrB TolC docking domain, DN and DC subdomains"/>
    <property type="match status" value="2"/>
</dbReference>
<feature type="transmembrane region" description="Helical" evidence="8">
    <location>
        <begin position="333"/>
        <end position="352"/>
    </location>
</feature>
<dbReference type="OrthoDB" id="9757904at2"/>
<comment type="subcellular location">
    <subcellularLocation>
        <location evidence="1">Cell inner membrane</location>
        <topology evidence="1">Multi-pass membrane protein</topology>
    </subcellularLocation>
</comment>
<evidence type="ECO:0000313" key="10">
    <source>
        <dbReference type="Proteomes" id="UP000243900"/>
    </source>
</evidence>
<dbReference type="Gene3D" id="3.30.2090.10">
    <property type="entry name" value="Multidrug efflux transporter AcrB TolC docking domain, DN and DC subdomains"/>
    <property type="match status" value="2"/>
</dbReference>
<dbReference type="RefSeq" id="WP_105191951.1">
    <property type="nucleotide sequence ID" value="NZ_PTQZ01000083.1"/>
</dbReference>
<dbReference type="GO" id="GO:0042910">
    <property type="term" value="F:xenobiotic transmembrane transporter activity"/>
    <property type="evidence" value="ECO:0007669"/>
    <property type="project" value="TreeGrafter"/>
</dbReference>
<dbReference type="PANTHER" id="PTHR32063">
    <property type="match status" value="1"/>
</dbReference>
<feature type="transmembrane region" description="Helical" evidence="8">
    <location>
        <begin position="524"/>
        <end position="543"/>
    </location>
</feature>
<feature type="transmembrane region" description="Helical" evidence="8">
    <location>
        <begin position="978"/>
        <end position="1004"/>
    </location>
</feature>
<dbReference type="PANTHER" id="PTHR32063:SF14">
    <property type="entry name" value="BLL4319 PROTEIN"/>
    <property type="match status" value="1"/>
</dbReference>
<dbReference type="Gene3D" id="1.20.1640.10">
    <property type="entry name" value="Multidrug efflux transporter AcrB transmembrane domain"/>
    <property type="match status" value="2"/>
</dbReference>
<feature type="transmembrane region" description="Helical" evidence="8">
    <location>
        <begin position="359"/>
        <end position="380"/>
    </location>
</feature>
<evidence type="ECO:0000256" key="8">
    <source>
        <dbReference type="SAM" id="Phobius"/>
    </source>
</evidence>
<feature type="transmembrane region" description="Helical" evidence="8">
    <location>
        <begin position="430"/>
        <end position="450"/>
    </location>
</feature>
<gene>
    <name evidence="9" type="ORF">C5O18_04840</name>
</gene>
<accession>A0A2P6ASW7</accession>
<dbReference type="Gene3D" id="3.30.70.1440">
    <property type="entry name" value="Multidrug efflux transporter AcrB pore domain"/>
    <property type="match status" value="1"/>
</dbReference>
<evidence type="ECO:0000256" key="3">
    <source>
        <dbReference type="ARBA" id="ARBA00022475"/>
    </source>
</evidence>
<keyword evidence="7 8" id="KW-0472">Membrane</keyword>
<feature type="transmembrane region" description="Helical" evidence="8">
    <location>
        <begin position="901"/>
        <end position="922"/>
    </location>
</feature>
<reference evidence="10" key="1">
    <citation type="submission" date="2018-02" db="EMBL/GenBank/DDBJ databases">
        <title>Genome sequencing of Solimonas sp. HR-BB.</title>
        <authorList>
            <person name="Lee Y."/>
            <person name="Jeon C.O."/>
        </authorList>
    </citation>
    <scope>NUCLEOTIDE SEQUENCE [LARGE SCALE GENOMIC DNA]</scope>
    <source>
        <strain evidence="10">HR-E</strain>
    </source>
</reference>